<comment type="caution">
    <text evidence="6">The sequence shown here is derived from an EMBL/GenBank/DDBJ whole genome shotgun (WGS) entry which is preliminary data.</text>
</comment>
<dbReference type="InterPro" id="IPR006626">
    <property type="entry name" value="PbH1"/>
</dbReference>
<gene>
    <name evidence="6" type="ORF">H8Z83_01320</name>
</gene>
<evidence type="ECO:0000256" key="1">
    <source>
        <dbReference type="ARBA" id="ARBA00004196"/>
    </source>
</evidence>
<evidence type="ECO:0000313" key="7">
    <source>
        <dbReference type="Proteomes" id="UP000620327"/>
    </source>
</evidence>
<keyword evidence="7" id="KW-1185">Reference proteome</keyword>
<evidence type="ECO:0000256" key="4">
    <source>
        <dbReference type="SAM" id="SignalP"/>
    </source>
</evidence>
<proteinExistence type="predicted"/>
<dbReference type="InterPro" id="IPR013378">
    <property type="entry name" value="InlB-like_B-rpt"/>
</dbReference>
<feature type="region of interest" description="Disordered" evidence="3">
    <location>
        <begin position="41"/>
        <end position="81"/>
    </location>
</feature>
<evidence type="ECO:0000256" key="3">
    <source>
        <dbReference type="SAM" id="MobiDB-lite"/>
    </source>
</evidence>
<evidence type="ECO:0000313" key="6">
    <source>
        <dbReference type="EMBL" id="MBC5768991.1"/>
    </source>
</evidence>
<name>A0A923MF81_9FIRM</name>
<feature type="domain" description="SLH" evidence="5">
    <location>
        <begin position="1275"/>
        <end position="1342"/>
    </location>
</feature>
<dbReference type="GO" id="GO:0030313">
    <property type="term" value="C:cell envelope"/>
    <property type="evidence" value="ECO:0007669"/>
    <property type="project" value="UniProtKB-SubCell"/>
</dbReference>
<organism evidence="6 7">
    <name type="scientific">Dysosmobacter segnis</name>
    <dbReference type="NCBI Taxonomy" id="2763042"/>
    <lineage>
        <taxon>Bacteria</taxon>
        <taxon>Bacillati</taxon>
        <taxon>Bacillota</taxon>
        <taxon>Clostridia</taxon>
        <taxon>Eubacteriales</taxon>
        <taxon>Oscillospiraceae</taxon>
        <taxon>Dysosmobacter</taxon>
    </lineage>
</organism>
<dbReference type="Pfam" id="PF00395">
    <property type="entry name" value="SLH"/>
    <property type="match status" value="3"/>
</dbReference>
<dbReference type="Proteomes" id="UP000620327">
    <property type="component" value="Unassembled WGS sequence"/>
</dbReference>
<feature type="chain" id="PRO_5038008531" evidence="4">
    <location>
        <begin position="26"/>
        <end position="1516"/>
    </location>
</feature>
<evidence type="ECO:0000256" key="2">
    <source>
        <dbReference type="ARBA" id="ARBA00022737"/>
    </source>
</evidence>
<feature type="domain" description="SLH" evidence="5">
    <location>
        <begin position="1343"/>
        <end position="1400"/>
    </location>
</feature>
<feature type="signal peptide" evidence="4">
    <location>
        <begin position="1"/>
        <end position="25"/>
    </location>
</feature>
<evidence type="ECO:0000259" key="5">
    <source>
        <dbReference type="PROSITE" id="PS51272"/>
    </source>
</evidence>
<reference evidence="6" key="1">
    <citation type="submission" date="2020-08" db="EMBL/GenBank/DDBJ databases">
        <title>Genome public.</title>
        <authorList>
            <person name="Liu C."/>
            <person name="Sun Q."/>
        </authorList>
    </citation>
    <scope>NUCLEOTIDE SEQUENCE</scope>
    <source>
        <strain evidence="6">BX15</strain>
    </source>
</reference>
<feature type="domain" description="SLH" evidence="5">
    <location>
        <begin position="1401"/>
        <end position="1464"/>
    </location>
</feature>
<dbReference type="PROSITE" id="PS51272">
    <property type="entry name" value="SLH"/>
    <property type="match status" value="3"/>
</dbReference>
<dbReference type="RefSeq" id="WP_187013386.1">
    <property type="nucleotide sequence ID" value="NZ_JACOQI010000001.1"/>
</dbReference>
<protein>
    <submittedName>
        <fullName evidence="6">InlB B-repeat-containing protein</fullName>
    </submittedName>
</protein>
<dbReference type="Pfam" id="PF09479">
    <property type="entry name" value="Flg_new"/>
    <property type="match status" value="5"/>
</dbReference>
<dbReference type="EMBL" id="JACOQI010000001">
    <property type="protein sequence ID" value="MBC5768991.1"/>
    <property type="molecule type" value="Genomic_DNA"/>
</dbReference>
<accession>A0A923MF81</accession>
<dbReference type="NCBIfam" id="TIGR02543">
    <property type="entry name" value="List_Bact_rpt"/>
    <property type="match status" value="3"/>
</dbReference>
<dbReference type="InterPro" id="IPR051465">
    <property type="entry name" value="Cell_Envelope_Struct_Comp"/>
</dbReference>
<dbReference type="InterPro" id="IPR042229">
    <property type="entry name" value="Listeria/Bacterioides_rpt_sf"/>
</dbReference>
<dbReference type="InterPro" id="IPR001119">
    <property type="entry name" value="SLH_dom"/>
</dbReference>
<dbReference type="PANTHER" id="PTHR43308">
    <property type="entry name" value="OUTER MEMBRANE PROTEIN ALPHA-RELATED"/>
    <property type="match status" value="1"/>
</dbReference>
<sequence length="1516" mass="164455">MKKQLLSLFLCFCMILPMIPTTALAAEESVTAPVLVDQGDSSATKVEESVAEPPADDPTAEKSKSESLGEQTPVRDTGSTKAATVQIGEDITAYDSFAAAWAVASAASTTEEAPAKVTLYQDVTTGTNAPASWPIKVAEEQYIALDLNGYDINGGEETTNVLRIEGTLTLNDSGATPRTRYGYWSEDTYSIDSSPASTGHYDVLTGGIISSNASCEGTREGCVHIGLCGTFTMNGGIIAGGKRSGIYIDSGKTHPLADVRYGHFVMNGGTIAGNANIGVYAPRTYTGHEGDIGFFMNGGNILNNRSSYTGGGVNGAIEMYGGLIAYNQAEAYGGGIFSIADIEIYGGSISHNSAERGGGIYADGGSVTLKKDGVVSNNSAQQGGGIFGEGVSTGGIFVSGKVTGNTAESGGGIFADGNATVRLHNTAEVSYNEADCGGGIYRRSNAGWYPIAIAGDKGSTVSHNKAKTDGGGIYCRGSVMSFSAPNIDVSYNEAGKNGGGWYITKIGADVRLYGAVSYNKAGEKGGGVYVTEFIRDDDANTERSVTCGEVSHNSASVGGGVYVGQSAILYCSDGIISNNTASECGGGVANEGETIQRGSPIKGNTANVGAHDFYNMAGGVFSLQSKYDWVKDEPNNRYSHENYIPYTVVEKDTTIQYLTLGDPFTVKFDTKGGTPSTITDQTVKYGQKAYKPTEPQKTDCKFDGWYTSPDYTQKWDFANDSVTKDITLYAKWIEKVTLHCDFQGGTRGSDTSYTAKAYPGEKAKMPWWGGITREGYSFIEWNDKPDGTGKSYSRTIDSITMPDHDLTLYAIWKKLDVIKVSFDAQGGYFPDIDNSTTWKFLVERPTGDDSKYVSDCGDYRRVDEESEIVKIVNGTRYRFKGWYLNPDDPKASESPAAVQLTAESPAEITFYAVWGEYIDMPFTVHYETFGVEEIPSRTIMESALENGGQLEEVPAPPAGSGITEWKWTVNLVELLMNSPKPEMQKEAKEALQYVTDQQAAINQAYNNGEITEEERNEYIAELQNEVVAFHYPVSYTPQGREMSFEALLLGYVKASGQNEVTVYTWNKADQYPVIYDANGGKNAPDMESYQFNALVNIADGVPERDGYQFIGWNTKADGSGVSYTKDDTFYMPCYMVTLYAQWKANTTYTVTYKDGVGGAAFGDQTTTGLHSGDQTPAFSGTPTRSGYTFKGWSPAVTATVTGNAVYIAQWAKNNSSSGHSTRYTLHYESNGGTSYKDESYSSGTTVTLDKVPIRESYTFTGWYADKELTKKISSIKMTSDKTVYAGWKASTVPDMLNGDDHYAYVIGYSDGNVRPNANVSRAETATIFFRLLNADIRDGNLTAENTFTDVVDGQWCNKSVSTMAKLGIVKGRTAEIFDPNAPITRAEFAVICARFDTKQTNGNNNFSDISGHWAEAEIKRAAALGWIAGYPDGTFRPNDYITRAQAMTMINRVLCRMPQDEEDLLGSMVVWPDNKPTDWHYLAVQEATNSHDFKRKGEVGEKWTKLTSAPDWTKYQ</sequence>
<dbReference type="SMART" id="SM00710">
    <property type="entry name" value="PbH1"/>
    <property type="match status" value="8"/>
</dbReference>
<keyword evidence="4" id="KW-0732">Signal</keyword>
<keyword evidence="2" id="KW-0677">Repeat</keyword>
<comment type="subcellular location">
    <subcellularLocation>
        <location evidence="1">Cell envelope</location>
    </subcellularLocation>
</comment>
<dbReference type="Gene3D" id="2.60.40.4270">
    <property type="entry name" value="Listeria-Bacteroides repeat domain"/>
    <property type="match status" value="4"/>
</dbReference>